<feature type="binding site" evidence="2">
    <location>
        <position position="97"/>
    </location>
    <ligand>
        <name>Mn(2+)</name>
        <dbReference type="ChEBI" id="CHEBI:29035"/>
        <label>2</label>
    </ligand>
</feature>
<feature type="binding site" evidence="2">
    <location>
        <position position="158"/>
    </location>
    <ligand>
        <name>Mn(2+)</name>
        <dbReference type="ChEBI" id="CHEBI:29035"/>
        <label>2</label>
    </ligand>
</feature>
<feature type="binding site" evidence="2">
    <location>
        <position position="99"/>
    </location>
    <ligand>
        <name>Mn(2+)</name>
        <dbReference type="ChEBI" id="CHEBI:29035"/>
        <label>2</label>
    </ligand>
</feature>
<keyword evidence="2" id="KW-0464">Manganese</keyword>
<gene>
    <name evidence="4" type="ORF">GGE16_005827</name>
</gene>
<feature type="domain" description="Peptidase M20 dimerisation" evidence="3">
    <location>
        <begin position="182"/>
        <end position="273"/>
    </location>
</feature>
<dbReference type="FunFam" id="3.30.70.360:FF:000001">
    <property type="entry name" value="N-acetyldiaminopimelate deacetylase"/>
    <property type="match status" value="1"/>
</dbReference>
<organism evidence="4 5">
    <name type="scientific">Rhizobium leguminosarum</name>
    <dbReference type="NCBI Taxonomy" id="384"/>
    <lineage>
        <taxon>Bacteria</taxon>
        <taxon>Pseudomonadati</taxon>
        <taxon>Pseudomonadota</taxon>
        <taxon>Alphaproteobacteria</taxon>
        <taxon>Hyphomicrobiales</taxon>
        <taxon>Rhizobiaceae</taxon>
        <taxon>Rhizobium/Agrobacterium group</taxon>
        <taxon>Rhizobium</taxon>
    </lineage>
</organism>
<dbReference type="InterPro" id="IPR011650">
    <property type="entry name" value="Peptidase_M20_dimer"/>
</dbReference>
<dbReference type="Gene3D" id="3.30.70.360">
    <property type="match status" value="1"/>
</dbReference>
<dbReference type="GO" id="GO:0019877">
    <property type="term" value="P:diaminopimelate biosynthetic process"/>
    <property type="evidence" value="ECO:0007669"/>
    <property type="project" value="UniProtKB-ARBA"/>
</dbReference>
<sequence>MNLRDFLADLTSIRQRLHAMPEIGLAELETSNLIAECLSGWGLEVHRGFAKTGLVGRLQRGDSRRAIGFRADFDALPIAEETGLPYSSKNPGMMHACGHDGHTAMLLGAAWMLSQRSDLDGSVNFVFQPAEENYGGGKLMIEDGLFEAFPCDRIYAVHNLPGLSVGTFATRSGPITASVDVVKVVVHGKGGHGALPAKTTDPVVAGASIVMALQTILSRNIDAHDAAVITVGAFHAGGSSTIIPDTAVLEISMRALSPSTRRELRERVESIASMQAAAFGATTTFEWDLGYPVTINEKEATSLAEKVVVDRFGSERLLKLDTPQMFSEDFSFMLEKVPGAYFLIGNGDSAPLHSSSFDFNDELLEPGALFFHDLAIAHLQAQP</sequence>
<dbReference type="SUPFAM" id="SSF55031">
    <property type="entry name" value="Bacterial exopeptidase dimerisation domain"/>
    <property type="match status" value="1"/>
</dbReference>
<dbReference type="GO" id="GO:0046872">
    <property type="term" value="F:metal ion binding"/>
    <property type="evidence" value="ECO:0007669"/>
    <property type="project" value="UniProtKB-KW"/>
</dbReference>
<comment type="caution">
    <text evidence="4">The sequence shown here is derived from an EMBL/GenBank/DDBJ whole genome shotgun (WGS) entry which is preliminary data.</text>
</comment>
<dbReference type="EMBL" id="JACIGO010000011">
    <property type="protein sequence ID" value="MBB4293733.1"/>
    <property type="molecule type" value="Genomic_DNA"/>
</dbReference>
<dbReference type="InterPro" id="IPR036264">
    <property type="entry name" value="Bact_exopeptidase_dim_dom"/>
</dbReference>
<keyword evidence="1 4" id="KW-0378">Hydrolase</keyword>
<dbReference type="Pfam" id="PF07687">
    <property type="entry name" value="M20_dimer"/>
    <property type="match status" value="1"/>
</dbReference>
<dbReference type="SUPFAM" id="SSF53187">
    <property type="entry name" value="Zn-dependent exopeptidases"/>
    <property type="match status" value="1"/>
</dbReference>
<dbReference type="AlphaFoldDB" id="A0AAE2MPS7"/>
<dbReference type="Pfam" id="PF01546">
    <property type="entry name" value="Peptidase_M20"/>
    <property type="match status" value="1"/>
</dbReference>
<reference evidence="4 5" key="1">
    <citation type="submission" date="2020-08" db="EMBL/GenBank/DDBJ databases">
        <title>Genomic Encyclopedia of Type Strains, Phase IV (KMG-V): Genome sequencing to study the core and pangenomes of soil and plant-associated prokaryotes.</title>
        <authorList>
            <person name="Whitman W."/>
        </authorList>
    </citation>
    <scope>NUCLEOTIDE SEQUENCE [LARGE SCALE GENOMIC DNA]</scope>
    <source>
        <strain evidence="4 5">SEMIA 415</strain>
    </source>
</reference>
<dbReference type="InterPro" id="IPR017439">
    <property type="entry name" value="Amidohydrolase"/>
</dbReference>
<dbReference type="GO" id="GO:0047980">
    <property type="term" value="F:hippurate hydrolase activity"/>
    <property type="evidence" value="ECO:0007669"/>
    <property type="project" value="UniProtKB-EC"/>
</dbReference>
<dbReference type="PANTHER" id="PTHR11014">
    <property type="entry name" value="PEPTIDASE M20 FAMILY MEMBER"/>
    <property type="match status" value="1"/>
</dbReference>
<evidence type="ECO:0000313" key="4">
    <source>
        <dbReference type="EMBL" id="MBB4293733.1"/>
    </source>
</evidence>
<proteinExistence type="predicted"/>
<feature type="binding site" evidence="2">
    <location>
        <position position="353"/>
    </location>
    <ligand>
        <name>Mn(2+)</name>
        <dbReference type="ChEBI" id="CHEBI:29035"/>
        <label>2</label>
    </ligand>
</feature>
<dbReference type="PIRSF" id="PIRSF005962">
    <property type="entry name" value="Pept_M20D_amidohydro"/>
    <property type="match status" value="1"/>
</dbReference>
<feature type="binding site" evidence="2">
    <location>
        <position position="132"/>
    </location>
    <ligand>
        <name>Mn(2+)</name>
        <dbReference type="ChEBI" id="CHEBI:29035"/>
        <label>2</label>
    </ligand>
</feature>
<dbReference type="Gene3D" id="3.40.630.10">
    <property type="entry name" value="Zn peptidases"/>
    <property type="match status" value="1"/>
</dbReference>
<dbReference type="NCBIfam" id="TIGR01891">
    <property type="entry name" value="amidohydrolases"/>
    <property type="match status" value="1"/>
</dbReference>
<keyword evidence="2" id="KW-0479">Metal-binding</keyword>
<evidence type="ECO:0000313" key="5">
    <source>
        <dbReference type="Proteomes" id="UP000538507"/>
    </source>
</evidence>
<dbReference type="GO" id="GO:0050118">
    <property type="term" value="F:N-acetyldiaminopimelate deacetylase activity"/>
    <property type="evidence" value="ECO:0007669"/>
    <property type="project" value="UniProtKB-ARBA"/>
</dbReference>
<dbReference type="RefSeq" id="WP_085739298.1">
    <property type="nucleotide sequence ID" value="NZ_JACHAZ010000006.1"/>
</dbReference>
<evidence type="ECO:0000256" key="2">
    <source>
        <dbReference type="PIRSR" id="PIRSR005962-1"/>
    </source>
</evidence>
<dbReference type="EC" id="3.5.1.32" evidence="4"/>
<evidence type="ECO:0000259" key="3">
    <source>
        <dbReference type="Pfam" id="PF07687"/>
    </source>
</evidence>
<comment type="cofactor">
    <cofactor evidence="2">
        <name>Mn(2+)</name>
        <dbReference type="ChEBI" id="CHEBI:29035"/>
    </cofactor>
    <text evidence="2">The Mn(2+) ion enhances activity.</text>
</comment>
<accession>A0AAE2MPS7</accession>
<dbReference type="PANTHER" id="PTHR11014:SF63">
    <property type="entry name" value="METALLOPEPTIDASE, PUTATIVE (AFU_ORTHOLOGUE AFUA_6G09600)-RELATED"/>
    <property type="match status" value="1"/>
</dbReference>
<dbReference type="Proteomes" id="UP000538507">
    <property type="component" value="Unassembled WGS sequence"/>
</dbReference>
<evidence type="ECO:0000256" key="1">
    <source>
        <dbReference type="ARBA" id="ARBA00022801"/>
    </source>
</evidence>
<name>A0AAE2MPS7_RHILE</name>
<protein>
    <submittedName>
        <fullName evidence="4">Hippurate hydrolase</fullName>
        <ecNumber evidence="4">3.5.1.32</ecNumber>
    </submittedName>
</protein>
<dbReference type="InterPro" id="IPR002933">
    <property type="entry name" value="Peptidase_M20"/>
</dbReference>